<dbReference type="PROSITE" id="PS51253">
    <property type="entry name" value="HTH_CENPB"/>
    <property type="match status" value="1"/>
</dbReference>
<sequence length="460" mass="52327">MQIVDVYNVEKLSVRELAARFKIGKTQPSVIIKKREELAAKWQSNTNVNQKRSFFKTEGLNIDKLCYDWFIKARSMCIPISGPKAKEIAERLGYNKFSASDGWLHKFINRHNIKFKAVSGEAASVNSEDVQAFFDKVPTLLRGYSPQNVYNADETGLFFRALPDKTLVLKSEKCTGGKMSKERLTVLHCVSVSGEKEPVIGKAARPRAFKKLNVNSLPVTWKFNKKAWMIGEIMTEWLLQFDRKIGLQKRKIVLFMDNAGSHPRDLKLTNIKIIFLPPNTTSFCQPLDQGIIQNFKTFYRTLILKHILSKVDSINSASELSKSIDLLEAIYFVKKAWQQVSSTTIMNCFPKSGSRHNDVHEVNDEFDTEDDLPLSVIAELCKCIQDSRLSHHDTNNLDNFINIDEALTTEDNNVDVSGTDLVRQDDGTLVELKSDDEDTEELEDMDETDDQWRLVPSSCG</sequence>
<reference evidence="5" key="2">
    <citation type="submission" date="2021-08" db="EMBL/GenBank/DDBJ databases">
        <authorList>
            <person name="Eriksson T."/>
        </authorList>
    </citation>
    <scope>NUCLEOTIDE SEQUENCE</scope>
    <source>
        <strain evidence="5">Stoneville</strain>
        <tissue evidence="5">Whole head</tissue>
    </source>
</reference>
<feature type="region of interest" description="Disordered" evidence="3">
    <location>
        <begin position="432"/>
        <end position="460"/>
    </location>
</feature>
<evidence type="ECO:0000256" key="1">
    <source>
        <dbReference type="ARBA" id="ARBA00004123"/>
    </source>
</evidence>
<dbReference type="PANTHER" id="PTHR19303">
    <property type="entry name" value="TRANSPOSON"/>
    <property type="match status" value="1"/>
</dbReference>
<dbReference type="Pfam" id="PF03221">
    <property type="entry name" value="HTH_Tnp_Tc5"/>
    <property type="match status" value="1"/>
</dbReference>
<dbReference type="Proteomes" id="UP000719412">
    <property type="component" value="Unassembled WGS sequence"/>
</dbReference>
<evidence type="ECO:0000313" key="5">
    <source>
        <dbReference type="EMBL" id="KAH0817235.1"/>
    </source>
</evidence>
<gene>
    <name evidence="5" type="ORF">GEV33_005556</name>
</gene>
<dbReference type="InterPro" id="IPR009057">
    <property type="entry name" value="Homeodomain-like_sf"/>
</dbReference>
<reference evidence="5" key="1">
    <citation type="journal article" date="2020" name="J Insects Food Feed">
        <title>The yellow mealworm (Tenebrio molitor) genome: a resource for the emerging insects as food and feed industry.</title>
        <authorList>
            <person name="Eriksson T."/>
            <person name="Andere A."/>
            <person name="Kelstrup H."/>
            <person name="Emery V."/>
            <person name="Picard C."/>
        </authorList>
    </citation>
    <scope>NUCLEOTIDE SEQUENCE</scope>
    <source>
        <strain evidence="5">Stoneville</strain>
        <tissue evidence="5">Whole head</tissue>
    </source>
</reference>
<dbReference type="InterPro" id="IPR006600">
    <property type="entry name" value="HTH_CenpB_DNA-bd_dom"/>
</dbReference>
<evidence type="ECO:0000313" key="6">
    <source>
        <dbReference type="Proteomes" id="UP000719412"/>
    </source>
</evidence>
<dbReference type="AlphaFoldDB" id="A0A8J6LDT6"/>
<dbReference type="Gene3D" id="3.30.420.10">
    <property type="entry name" value="Ribonuclease H-like superfamily/Ribonuclease H"/>
    <property type="match status" value="1"/>
</dbReference>
<evidence type="ECO:0000259" key="4">
    <source>
        <dbReference type="PROSITE" id="PS51253"/>
    </source>
</evidence>
<feature type="domain" description="HTH CENPB-type" evidence="4">
    <location>
        <begin position="50"/>
        <end position="117"/>
    </location>
</feature>
<name>A0A8J6LDT6_TENMO</name>
<dbReference type="GO" id="GO:0003677">
    <property type="term" value="F:DNA binding"/>
    <property type="evidence" value="ECO:0007669"/>
    <property type="project" value="UniProtKB-KW"/>
</dbReference>
<feature type="compositionally biased region" description="Acidic residues" evidence="3">
    <location>
        <begin position="434"/>
        <end position="449"/>
    </location>
</feature>
<dbReference type="InterPro" id="IPR050863">
    <property type="entry name" value="CenT-Element_Derived"/>
</dbReference>
<evidence type="ECO:0000256" key="2">
    <source>
        <dbReference type="ARBA" id="ARBA00023125"/>
    </source>
</evidence>
<evidence type="ECO:0000256" key="3">
    <source>
        <dbReference type="SAM" id="MobiDB-lite"/>
    </source>
</evidence>
<comment type="caution">
    <text evidence="5">The sequence shown here is derived from an EMBL/GenBank/DDBJ whole genome shotgun (WGS) entry which is preliminary data.</text>
</comment>
<keyword evidence="6" id="KW-1185">Reference proteome</keyword>
<protein>
    <recommendedName>
        <fullName evidence="4">HTH CENPB-type domain-containing protein</fullName>
    </recommendedName>
</protein>
<dbReference type="Gene3D" id="1.10.10.60">
    <property type="entry name" value="Homeodomain-like"/>
    <property type="match status" value="1"/>
</dbReference>
<comment type="subcellular location">
    <subcellularLocation>
        <location evidence="1">Nucleus</location>
    </subcellularLocation>
</comment>
<dbReference type="SUPFAM" id="SSF46689">
    <property type="entry name" value="Homeodomain-like"/>
    <property type="match status" value="1"/>
</dbReference>
<dbReference type="Pfam" id="PF03184">
    <property type="entry name" value="DDE_1"/>
    <property type="match status" value="1"/>
</dbReference>
<dbReference type="InterPro" id="IPR004875">
    <property type="entry name" value="DDE_SF_endonuclease_dom"/>
</dbReference>
<organism evidence="5 6">
    <name type="scientific">Tenebrio molitor</name>
    <name type="common">Yellow mealworm beetle</name>
    <dbReference type="NCBI Taxonomy" id="7067"/>
    <lineage>
        <taxon>Eukaryota</taxon>
        <taxon>Metazoa</taxon>
        <taxon>Ecdysozoa</taxon>
        <taxon>Arthropoda</taxon>
        <taxon>Hexapoda</taxon>
        <taxon>Insecta</taxon>
        <taxon>Pterygota</taxon>
        <taxon>Neoptera</taxon>
        <taxon>Endopterygota</taxon>
        <taxon>Coleoptera</taxon>
        <taxon>Polyphaga</taxon>
        <taxon>Cucujiformia</taxon>
        <taxon>Tenebrionidae</taxon>
        <taxon>Tenebrio</taxon>
    </lineage>
</organism>
<dbReference type="GO" id="GO:0005634">
    <property type="term" value="C:nucleus"/>
    <property type="evidence" value="ECO:0007669"/>
    <property type="project" value="UniProtKB-SubCell"/>
</dbReference>
<proteinExistence type="predicted"/>
<dbReference type="InterPro" id="IPR036397">
    <property type="entry name" value="RNaseH_sf"/>
</dbReference>
<dbReference type="PANTHER" id="PTHR19303:SF73">
    <property type="entry name" value="PROTEIN PDC2"/>
    <property type="match status" value="1"/>
</dbReference>
<dbReference type="SMART" id="SM00674">
    <property type="entry name" value="CENPB"/>
    <property type="match status" value="1"/>
</dbReference>
<accession>A0A8J6LDT6</accession>
<dbReference type="EMBL" id="JABDTM020020011">
    <property type="protein sequence ID" value="KAH0817235.1"/>
    <property type="molecule type" value="Genomic_DNA"/>
</dbReference>
<keyword evidence="2" id="KW-0238">DNA-binding</keyword>